<dbReference type="Gene3D" id="3.90.1600.10">
    <property type="entry name" value="Palm domain of DNA polymerase"/>
    <property type="match status" value="1"/>
</dbReference>
<dbReference type="Pfam" id="PF19263">
    <property type="entry name" value="DUF5906"/>
    <property type="match status" value="1"/>
</dbReference>
<name>A0A8S5UZF6_9CAUD</name>
<evidence type="ECO:0000256" key="3">
    <source>
        <dbReference type="ARBA" id="ARBA00022801"/>
    </source>
</evidence>
<keyword evidence="1" id="KW-0540">Nuclease</keyword>
<feature type="domain" description="SF3 helicase" evidence="5">
    <location>
        <begin position="150"/>
        <end position="321"/>
    </location>
</feature>
<evidence type="ECO:0000259" key="5">
    <source>
        <dbReference type="PROSITE" id="PS51206"/>
    </source>
</evidence>
<sequence length="1312" mass="151520">MLDFVSIKYRKRNGVITVYPEFKAKRSKDLMIRGTSFYAIWDEDAGYWSKDEYDVQRLVDKMIYEFMEANPFDCPVELKTMVDFSTNSWSEWKKYSKSLADNYHELDVNVTFANTDMKKTDYISHSLPYALTNQETPAYEEIISTLYDEEERRKLEWAIGAIIDGDSKSLQKFIVLYGAPGSGKSTLLNIIQMLFPGYYSIFDSKALTKASNAFALEAFRSNPLIAIEHDGDLSRIEDNTKLNSIVSHEELLVNEKHKSTYNSRFNSFLFMGTNKPVKITDAKSGILRRLIDVQPSGRKIPRRRFEDLMKQVVFELGGIASQCLERYRDLGFSYYDDYIPVSMMGATNDFFNFVEDNYDFFIEGSEDGIQLSVAWKRYQEYCDDAKVLYPLAKRLFKDEMQNYFKRFEDRDGNRRSVFYGFKKEKLDYKPLDQCQRPVLKEDGWLKFDCEKSLFDEIFADCQAQYAGSEGVPTSKWDDCKTLLKDLDTTKVHFMRPFMNLVVVDFDIKNEKGEKDFELNLRAASQWPKTYAELSQGGSGIHLHYWYEGDPNELSRVYAPDIEIKVFTGKSSLRRRVSKCNDLTIATISSGLPKREVKNVIKDETIQSERGLRELVKKNLRKEIHGFTKPSIDFIMKILDDAYEQGLKYDLRDMRPAVQNFALSSSHNADYCLKMVSKMKFASAEPSEDSSDYKKDAPLVFFDVEIFPNLFVVVWKKAGENNKPVSWINPKPEQIEELCKNRLIGFNNRKYDNHMLYACMMGYTVEQLYRLSQRIIVEGDKEAFFGEAYNLSYTDIYDFLSSANKMSLKKWEIKLGIHHHELGYRWDQPVPEEKWDKVADYCKDDVIATEATWLANQQDWLAREVLSEWAELTPNDTTNNCTTRIIVGKDRNPQSQYVYTDLSTIFPGYRYDPYGIPKEEYLEGTKIVSGKSIYRGEDPGEGGYVYAEPGIYYNVAVLDVASMHPHSAIRLNIFGDEYTAKFKNIVDARIYIKHKDYEAAKSILPERLHKYLNDPSGAKKLANALKTAINSVYGLTSAKFENKLRDHRNVDNIVAKYGALFMINLKHEVQQRGFTVVHIKTDSIKIADATPEIIQFVMDYGKEYGYTFEHEATYNKICLVNDAVYIAQVGEEDGKRLDEPYWTATGTQFQVPYVFKTLFSKEPIVFEDLCETKSVSTALYLDFNENLGEDEHDYRFVGKVGAFCPMKDGVGAGILLREGNGKFSAATGTKKPGKGNEVYRWMEAEMVLKLRCQDMIDTSYYDKLVDDAVETISQYGDFERFVLDDAPPIWMRIPNTDKEEIPFNDFMNPPMVA</sequence>
<dbReference type="SUPFAM" id="SSF53098">
    <property type="entry name" value="Ribonuclease H-like"/>
    <property type="match status" value="1"/>
</dbReference>
<dbReference type="InterPro" id="IPR023211">
    <property type="entry name" value="DNA_pol_palm_dom_sf"/>
</dbReference>
<dbReference type="EMBL" id="BK016174">
    <property type="protein sequence ID" value="DAF99872.1"/>
    <property type="molecule type" value="Genomic_DNA"/>
</dbReference>
<keyword evidence="2" id="KW-0547">Nucleotide-binding</keyword>
<dbReference type="InterPro" id="IPR027417">
    <property type="entry name" value="P-loop_NTPase"/>
</dbReference>
<keyword evidence="3" id="KW-0378">Hydrolase</keyword>
<dbReference type="InterPro" id="IPR014015">
    <property type="entry name" value="Helicase_SF3_DNA-vir"/>
</dbReference>
<reference evidence="6" key="1">
    <citation type="journal article" date="2021" name="Proc. Natl. Acad. Sci. U.S.A.">
        <title>A Catalog of Tens of Thousands of Viruses from Human Metagenomes Reveals Hidden Associations with Chronic Diseases.</title>
        <authorList>
            <person name="Tisza M.J."/>
            <person name="Buck C.B."/>
        </authorList>
    </citation>
    <scope>NUCLEOTIDE SEQUENCE</scope>
    <source>
        <strain evidence="6">CtJT77</strain>
    </source>
</reference>
<accession>A0A8S5UZF6</accession>
<evidence type="ECO:0000313" key="6">
    <source>
        <dbReference type="EMBL" id="DAF99872.1"/>
    </source>
</evidence>
<evidence type="ECO:0000256" key="2">
    <source>
        <dbReference type="ARBA" id="ARBA00022741"/>
    </source>
</evidence>
<proteinExistence type="predicted"/>
<organism evidence="6">
    <name type="scientific">Siphoviridae sp. ctJT77</name>
    <dbReference type="NCBI Taxonomy" id="2825432"/>
    <lineage>
        <taxon>Viruses</taxon>
        <taxon>Duplodnaviria</taxon>
        <taxon>Heunggongvirae</taxon>
        <taxon>Uroviricota</taxon>
        <taxon>Caudoviricetes</taxon>
    </lineage>
</organism>
<evidence type="ECO:0000256" key="4">
    <source>
        <dbReference type="ARBA" id="ARBA00022840"/>
    </source>
</evidence>
<dbReference type="GO" id="GO:0004386">
    <property type="term" value="F:helicase activity"/>
    <property type="evidence" value="ECO:0007669"/>
    <property type="project" value="UniProtKB-KW"/>
</dbReference>
<dbReference type="Gene3D" id="3.40.50.300">
    <property type="entry name" value="P-loop containing nucleotide triphosphate hydrolases"/>
    <property type="match status" value="1"/>
</dbReference>
<dbReference type="GO" id="GO:0004518">
    <property type="term" value="F:nuclease activity"/>
    <property type="evidence" value="ECO:0007669"/>
    <property type="project" value="UniProtKB-KW"/>
</dbReference>
<dbReference type="InterPro" id="IPR012337">
    <property type="entry name" value="RNaseH-like_sf"/>
</dbReference>
<dbReference type="SUPFAM" id="SSF52540">
    <property type="entry name" value="P-loop containing nucleoside triphosphate hydrolases"/>
    <property type="match status" value="1"/>
</dbReference>
<dbReference type="SUPFAM" id="SSF56672">
    <property type="entry name" value="DNA/RNA polymerases"/>
    <property type="match status" value="1"/>
</dbReference>
<protein>
    <submittedName>
        <fullName evidence="6">DsDNA helicase</fullName>
    </submittedName>
</protein>
<evidence type="ECO:0000256" key="1">
    <source>
        <dbReference type="ARBA" id="ARBA00022722"/>
    </source>
</evidence>
<dbReference type="InterPro" id="IPR045455">
    <property type="entry name" value="NrS-1_pol-like_helicase"/>
</dbReference>
<dbReference type="GO" id="GO:0016787">
    <property type="term" value="F:hydrolase activity"/>
    <property type="evidence" value="ECO:0007669"/>
    <property type="project" value="UniProtKB-KW"/>
</dbReference>
<dbReference type="InterPro" id="IPR043502">
    <property type="entry name" value="DNA/RNA_pol_sf"/>
</dbReference>
<keyword evidence="4" id="KW-0067">ATP-binding</keyword>
<keyword evidence="6" id="KW-0347">Helicase</keyword>
<dbReference type="GO" id="GO:0005524">
    <property type="term" value="F:ATP binding"/>
    <property type="evidence" value="ECO:0007669"/>
    <property type="project" value="UniProtKB-KW"/>
</dbReference>
<dbReference type="PROSITE" id="PS51206">
    <property type="entry name" value="SF3_HELICASE_1"/>
    <property type="match status" value="1"/>
</dbReference>